<evidence type="ECO:0000313" key="3">
    <source>
        <dbReference type="EMBL" id="KZZ99410.1"/>
    </source>
</evidence>
<feature type="compositionally biased region" description="Low complexity" evidence="2">
    <location>
        <begin position="89"/>
        <end position="115"/>
    </location>
</feature>
<reference evidence="3 4" key="1">
    <citation type="journal article" date="2016" name="Genome Biol. Evol.">
        <title>Divergent and convergent evolution of fungal pathogenicity.</title>
        <authorList>
            <person name="Shang Y."/>
            <person name="Xiao G."/>
            <person name="Zheng P."/>
            <person name="Cen K."/>
            <person name="Zhan S."/>
            <person name="Wang C."/>
        </authorList>
    </citation>
    <scope>NUCLEOTIDE SEQUENCE [LARGE SCALE GENOMIC DNA]</scope>
    <source>
        <strain evidence="3 4">RCEF 2490</strain>
    </source>
</reference>
<feature type="compositionally biased region" description="Low complexity" evidence="2">
    <location>
        <begin position="19"/>
        <end position="42"/>
    </location>
</feature>
<dbReference type="AlphaFoldDB" id="A0A166PVV7"/>
<feature type="compositionally biased region" description="Basic residues" evidence="2">
    <location>
        <begin position="1"/>
        <end position="10"/>
    </location>
</feature>
<evidence type="ECO:0000313" key="4">
    <source>
        <dbReference type="Proteomes" id="UP000078544"/>
    </source>
</evidence>
<dbReference type="EMBL" id="AZGY01000003">
    <property type="protein sequence ID" value="KZZ99410.1"/>
    <property type="molecule type" value="Genomic_DNA"/>
</dbReference>
<gene>
    <name evidence="3" type="ORF">AAL_01982</name>
</gene>
<feature type="compositionally biased region" description="Pro residues" evidence="2">
    <location>
        <begin position="119"/>
        <end position="130"/>
    </location>
</feature>
<keyword evidence="4" id="KW-1185">Reference proteome</keyword>
<name>A0A166PVV7_9HYPO</name>
<feature type="region of interest" description="Disordered" evidence="2">
    <location>
        <begin position="57"/>
        <end position="219"/>
    </location>
</feature>
<evidence type="ECO:0000256" key="2">
    <source>
        <dbReference type="SAM" id="MobiDB-lite"/>
    </source>
</evidence>
<evidence type="ECO:0000256" key="1">
    <source>
        <dbReference type="SAM" id="Coils"/>
    </source>
</evidence>
<feature type="compositionally biased region" description="Basic and acidic residues" evidence="2">
    <location>
        <begin position="72"/>
        <end position="88"/>
    </location>
</feature>
<feature type="region of interest" description="Disordered" evidence="2">
    <location>
        <begin position="1"/>
        <end position="42"/>
    </location>
</feature>
<feature type="coiled-coil region" evidence="1">
    <location>
        <begin position="246"/>
        <end position="273"/>
    </location>
</feature>
<proteinExistence type="predicted"/>
<sequence length="612" mass="66663">MEESARKRRRVSAEPREPASPTADASPRRSPSSDSPTRSIDIAAASRSALGVVRSAQQLFGPRAVQQSTLGARDRPVTDDPAQRERHSAQSPGAAASLSAAAVAANARPAAPTRRTPARPSPRPLPPPAPDGDDELQPFLRRMQRPSTITGIAIPPPPEPELPPAVSDPVSSTPPRGIHSSPRWRDRLKQKSSPGKGSPLKPRTDGAQRRSAGGGRPLRDLALNASTSAARMVPALHGNAGRLKERDRLRRELMVLRKEIELAAQENERIRATLRAGRQGTPANEDDVLNLVQKTLVSTGTAPTSELSQKMTQAALNPMGILPFGPSNLVPEAEDAGSDPKDIKSHHPVQMSAEDELPFLQLFSPFSATSQVTVLPAVPNRPIRQRRQITLRSRDIPGLFAAKIDMVVNAMNLNILALKVPAMDPCAKPELGAFVDKICSGDCNRTMHHNVGILTWAMGEWYRLATRRARFWLQLKQTLAAKGDFLESVSRLRTQPEQPDDDGYEEEDENASLCDKADLLMFLGLQSYDIPISFAPEVGPEAAVRLEWKIDLDWTGEARSKMAFFLGVPGKWRQADDRGILAKFPKLFEDLLDGGQHPRKAVQTIVALLAGA</sequence>
<organism evidence="3 4">
    <name type="scientific">Moelleriella libera RCEF 2490</name>
    <dbReference type="NCBI Taxonomy" id="1081109"/>
    <lineage>
        <taxon>Eukaryota</taxon>
        <taxon>Fungi</taxon>
        <taxon>Dikarya</taxon>
        <taxon>Ascomycota</taxon>
        <taxon>Pezizomycotina</taxon>
        <taxon>Sordariomycetes</taxon>
        <taxon>Hypocreomycetidae</taxon>
        <taxon>Hypocreales</taxon>
        <taxon>Clavicipitaceae</taxon>
        <taxon>Moelleriella</taxon>
    </lineage>
</organism>
<dbReference type="STRING" id="1081109.A0A166PVV7"/>
<protein>
    <submittedName>
        <fullName evidence="3">Uncharacterized protein</fullName>
    </submittedName>
</protein>
<comment type="caution">
    <text evidence="3">The sequence shown here is derived from an EMBL/GenBank/DDBJ whole genome shotgun (WGS) entry which is preliminary data.</text>
</comment>
<dbReference type="Proteomes" id="UP000078544">
    <property type="component" value="Unassembled WGS sequence"/>
</dbReference>
<accession>A0A166PVV7</accession>
<dbReference type="OrthoDB" id="4160836at2759"/>
<keyword evidence="1" id="KW-0175">Coiled coil</keyword>
<feature type="compositionally biased region" description="Pro residues" evidence="2">
    <location>
        <begin position="154"/>
        <end position="163"/>
    </location>
</feature>